<protein>
    <submittedName>
        <fullName evidence="6">LysR family transcriptional regulator</fullName>
    </submittedName>
</protein>
<organism evidence="6 7">
    <name type="scientific">Gilvimarinus gilvus</name>
    <dbReference type="NCBI Taxonomy" id="3058038"/>
    <lineage>
        <taxon>Bacteria</taxon>
        <taxon>Pseudomonadati</taxon>
        <taxon>Pseudomonadota</taxon>
        <taxon>Gammaproteobacteria</taxon>
        <taxon>Cellvibrionales</taxon>
        <taxon>Cellvibrionaceae</taxon>
        <taxon>Gilvimarinus</taxon>
    </lineage>
</organism>
<reference evidence="6 7" key="1">
    <citation type="submission" date="2023-11" db="EMBL/GenBank/DDBJ databases">
        <title>Gilvimarinus fulvus sp. nov., isolated from the surface of Kelp.</title>
        <authorList>
            <person name="Sun Y.Y."/>
            <person name="Gong Y."/>
            <person name="Du Z.J."/>
        </authorList>
    </citation>
    <scope>NUCLEOTIDE SEQUENCE [LARGE SCALE GENOMIC DNA]</scope>
    <source>
        <strain evidence="6 7">SDUM040013</strain>
    </source>
</reference>
<comment type="caution">
    <text evidence="6">The sequence shown here is derived from an EMBL/GenBank/DDBJ whole genome shotgun (WGS) entry which is preliminary data.</text>
</comment>
<feature type="domain" description="HTH lysR-type" evidence="5">
    <location>
        <begin position="10"/>
        <end position="59"/>
    </location>
</feature>
<evidence type="ECO:0000256" key="4">
    <source>
        <dbReference type="ARBA" id="ARBA00023163"/>
    </source>
</evidence>
<dbReference type="SUPFAM" id="SSF53850">
    <property type="entry name" value="Periplasmic binding protein-like II"/>
    <property type="match status" value="1"/>
</dbReference>
<name>A0ABU4RWT9_9GAMM</name>
<keyword evidence="3" id="KW-0238">DNA-binding</keyword>
<dbReference type="Pfam" id="PF03466">
    <property type="entry name" value="LysR_substrate"/>
    <property type="match status" value="1"/>
</dbReference>
<keyword evidence="7" id="KW-1185">Reference proteome</keyword>
<evidence type="ECO:0000256" key="1">
    <source>
        <dbReference type="ARBA" id="ARBA00009437"/>
    </source>
</evidence>
<evidence type="ECO:0000313" key="6">
    <source>
        <dbReference type="EMBL" id="MDX6848657.1"/>
    </source>
</evidence>
<evidence type="ECO:0000259" key="5">
    <source>
        <dbReference type="PROSITE" id="PS50931"/>
    </source>
</evidence>
<accession>A0ABU4RWT9</accession>
<dbReference type="InterPro" id="IPR036388">
    <property type="entry name" value="WH-like_DNA-bd_sf"/>
</dbReference>
<dbReference type="PANTHER" id="PTHR30537">
    <property type="entry name" value="HTH-TYPE TRANSCRIPTIONAL REGULATOR"/>
    <property type="match status" value="1"/>
</dbReference>
<dbReference type="InterPro" id="IPR000847">
    <property type="entry name" value="LysR_HTH_N"/>
</dbReference>
<comment type="similarity">
    <text evidence="1">Belongs to the LysR transcriptional regulatory family.</text>
</comment>
<proteinExistence type="inferred from homology"/>
<evidence type="ECO:0000256" key="2">
    <source>
        <dbReference type="ARBA" id="ARBA00023015"/>
    </source>
</evidence>
<dbReference type="Pfam" id="PF00126">
    <property type="entry name" value="HTH_1"/>
    <property type="match status" value="1"/>
</dbReference>
<dbReference type="PROSITE" id="PS50931">
    <property type="entry name" value="HTH_LYSR"/>
    <property type="match status" value="1"/>
</dbReference>
<dbReference type="InterPro" id="IPR036390">
    <property type="entry name" value="WH_DNA-bd_sf"/>
</dbReference>
<keyword evidence="4" id="KW-0804">Transcription</keyword>
<dbReference type="EMBL" id="JAXAFO010000005">
    <property type="protein sequence ID" value="MDX6848657.1"/>
    <property type="molecule type" value="Genomic_DNA"/>
</dbReference>
<dbReference type="InterPro" id="IPR058163">
    <property type="entry name" value="LysR-type_TF_proteobact-type"/>
</dbReference>
<evidence type="ECO:0000313" key="7">
    <source>
        <dbReference type="Proteomes" id="UP001273505"/>
    </source>
</evidence>
<dbReference type="Proteomes" id="UP001273505">
    <property type="component" value="Unassembled WGS sequence"/>
</dbReference>
<dbReference type="Gene3D" id="1.10.10.10">
    <property type="entry name" value="Winged helix-like DNA-binding domain superfamily/Winged helix DNA-binding domain"/>
    <property type="match status" value="1"/>
</dbReference>
<evidence type="ECO:0000256" key="3">
    <source>
        <dbReference type="ARBA" id="ARBA00023125"/>
    </source>
</evidence>
<dbReference type="Gene3D" id="3.40.190.290">
    <property type="match status" value="1"/>
</dbReference>
<dbReference type="SUPFAM" id="SSF46785">
    <property type="entry name" value="Winged helix' DNA-binding domain"/>
    <property type="match status" value="1"/>
</dbReference>
<dbReference type="PANTHER" id="PTHR30537:SF10">
    <property type="entry name" value="TRANSCRIPTIONAL REGULATOR-RELATED"/>
    <property type="match status" value="1"/>
</dbReference>
<sequence>MSSWEGITEFVAVSETGSFTAAAQRLGTSIAHISRRVKEREQRMNTRLLDRTTRKVSLTEEGQVFYQHCRQILDAINTAENALADLQTSPTGILRMTAPVSFGEKYIAPLVNDFALLHPKLRIDLTLSNQRLDLMDEGLDLAVRLGPLEDARLIARRLAERTPRVCASPEYLQRFGTPHTLSELNDHNCLLGTLDYWRFNESGRARSIRVSGSLRCNNGPSLVNAALKGLGLIQLPDYYLSAALRQKQLMAVLQTYTPEREGIWALYPPTRRLSPKVRLLVHHLEMHVPKLLDVSR</sequence>
<gene>
    <name evidence="6" type="ORF">SCD92_04750</name>
</gene>
<keyword evidence="2" id="KW-0805">Transcription regulation</keyword>
<dbReference type="InterPro" id="IPR005119">
    <property type="entry name" value="LysR_subst-bd"/>
</dbReference>
<dbReference type="RefSeq" id="WP_302724624.1">
    <property type="nucleotide sequence ID" value="NZ_JAULRU010000823.1"/>
</dbReference>